<evidence type="ECO:0000256" key="2">
    <source>
        <dbReference type="SAM" id="SignalP"/>
    </source>
</evidence>
<dbReference type="RefSeq" id="XP_011324395.1">
    <property type="nucleotide sequence ID" value="XM_011326093.1"/>
</dbReference>
<feature type="chain" id="PRO_5010321212" evidence="2">
    <location>
        <begin position="17"/>
        <end position="304"/>
    </location>
</feature>
<proteinExistence type="predicted"/>
<dbReference type="KEGG" id="fgr:FGSG_05803"/>
<keyword evidence="2" id="KW-0732">Signal</keyword>
<gene>
    <name evidence="3" type="primary">FG05803.1</name>
</gene>
<organism evidence="3">
    <name type="scientific">Gibberella zeae (strain ATCC MYA-4620 / CBS 123657 / FGSC 9075 / NRRL 31084 / PH-1)</name>
    <name type="common">Wheat head blight fungus</name>
    <name type="synonym">Fusarium graminearum</name>
    <dbReference type="NCBI Taxonomy" id="229533"/>
    <lineage>
        <taxon>Eukaryota</taxon>
        <taxon>Fungi</taxon>
        <taxon>Dikarya</taxon>
        <taxon>Ascomycota</taxon>
        <taxon>Pezizomycotina</taxon>
        <taxon>Sordariomycetes</taxon>
        <taxon>Hypocreomycetidae</taxon>
        <taxon>Hypocreales</taxon>
        <taxon>Nectriaceae</taxon>
        <taxon>Fusarium</taxon>
    </lineage>
</organism>
<dbReference type="EMBL" id="HG970334">
    <property type="status" value="NOT_ANNOTATED_CDS"/>
    <property type="molecule type" value="Genomic_DNA"/>
</dbReference>
<dbReference type="HOGENOM" id="CLU_071637_0_0_1"/>
<feature type="compositionally biased region" description="Low complexity" evidence="1">
    <location>
        <begin position="237"/>
        <end position="255"/>
    </location>
</feature>
<reference evidence="3" key="1">
    <citation type="journal article" date="2007" name="Science">
        <title>The Fusarium graminearum genome reveals a link between localized polymorphism and pathogen specialization.</title>
        <authorList>
            <person name="Cuomo C.A."/>
            <person name="Gueldener U."/>
            <person name="Xu J.-R."/>
            <person name="Trail F."/>
            <person name="Turgeon B.G."/>
            <person name="Di Pietro A."/>
            <person name="Walton J.D."/>
            <person name="Ma L.-J."/>
            <person name="Baker S.E."/>
            <person name="Rep M."/>
            <person name="Adam G."/>
            <person name="Antoniw J."/>
            <person name="Baldwin T."/>
            <person name="Calvo S.E."/>
            <person name="Chang Y.-L."/>
            <person name="DeCaprio D."/>
            <person name="Gale L.R."/>
            <person name="Gnerre S."/>
            <person name="Goswami R.S."/>
            <person name="Hammond-Kosack K."/>
            <person name="Harris L.J."/>
            <person name="Hilburn K."/>
            <person name="Kennell J.C."/>
            <person name="Kroken S."/>
            <person name="Magnuson J.K."/>
            <person name="Mannhaupt G."/>
            <person name="Mauceli E.W."/>
            <person name="Mewes H.-W."/>
            <person name="Mitterbauer R."/>
            <person name="Muehlbauer G."/>
            <person name="Muensterkoetter M."/>
            <person name="Nelson D."/>
            <person name="O'Donnell K."/>
            <person name="Ouellet T."/>
            <person name="Qi W."/>
            <person name="Quesneville H."/>
            <person name="Roncero M.I.G."/>
            <person name="Seong K.-Y."/>
            <person name="Tetko I.V."/>
            <person name="Urban M."/>
            <person name="Waalwijk C."/>
            <person name="Ward T.J."/>
            <person name="Yao J."/>
            <person name="Birren B.W."/>
            <person name="Kistler H.C."/>
        </authorList>
    </citation>
    <scope>NUCLEOTIDE SEQUENCE [LARGE SCALE GENOMIC DNA]</scope>
    <source>
        <strain evidence="3">PH-1 / ATCC MYA-4620 / FGSC 9075 / NRRL 31084</strain>
    </source>
</reference>
<dbReference type="OrthoDB" id="2281372at2759"/>
<sequence length="304" mass="33137">MLFNLVLALSLSSATASTIPDIRKLDDSTITNTACNKALEAEIHCDKFLSGIMTEDPEWTKEKVKLADSVCTDTCYNSLQSWYDTVTDACDNGEDNFLVLDKVSHTGYGGEMWRAFNETCVKDPNTGRYCQEIIEGFSEIEDDEKRPYEELCHPCYGKVITAMTGSRSWMVGSNPATDYWDDQLELVHKICGDSGSSKSKPFLIGTEISKDEHSPGSSHGAISTPVSDVSTASLQRTSSTATTSLETGLSETESAGSNDAGLLGVETLGGYKYSFLALGVVALQMISTLHSYISWKKLLYVAMV</sequence>
<dbReference type="EnsemblFungi" id="CEF88713">
    <property type="protein sequence ID" value="CEF88713"/>
    <property type="gene ID" value="FGRRES_05803"/>
</dbReference>
<reference evidence="3" key="3">
    <citation type="submission" date="2017-01" db="UniProtKB">
        <authorList>
            <consortium name="EnsemblFungi"/>
        </authorList>
    </citation>
    <scope>IDENTIFICATION</scope>
    <source>
        <strain evidence="3">PH-1 / ATCC MYA-4620 / FGSC 9075 / NRRL 31084</strain>
    </source>
</reference>
<feature type="region of interest" description="Disordered" evidence="1">
    <location>
        <begin position="208"/>
        <end position="257"/>
    </location>
</feature>
<dbReference type="AlphaFoldDB" id="I1RP51"/>
<evidence type="ECO:0000256" key="1">
    <source>
        <dbReference type="SAM" id="MobiDB-lite"/>
    </source>
</evidence>
<feature type="signal peptide" evidence="2">
    <location>
        <begin position="1"/>
        <end position="16"/>
    </location>
</feature>
<feature type="compositionally biased region" description="Polar residues" evidence="1">
    <location>
        <begin position="215"/>
        <end position="236"/>
    </location>
</feature>
<accession>I1RP51</accession>
<protein>
    <submittedName>
        <fullName evidence="3">Uncharacterized protein</fullName>
    </submittedName>
</protein>
<evidence type="ECO:0000313" key="3">
    <source>
        <dbReference type="EnsemblFungi" id="CEF88713"/>
    </source>
</evidence>
<reference evidence="3" key="2">
    <citation type="journal article" date="2010" name="Nature">
        <title>Comparative genomics reveals mobile pathogenicity chromosomes in Fusarium.</title>
        <authorList>
            <person name="Ma L.J."/>
            <person name="van der Does H.C."/>
            <person name="Borkovich K.A."/>
            <person name="Coleman J.J."/>
            <person name="Daboussi M.J."/>
            <person name="Di Pietro A."/>
            <person name="Dufresne M."/>
            <person name="Freitag M."/>
            <person name="Grabherr M."/>
            <person name="Henrissat B."/>
            <person name="Houterman P.M."/>
            <person name="Kang S."/>
            <person name="Shim W.B."/>
            <person name="Woloshuk C."/>
            <person name="Xie X."/>
            <person name="Xu J.R."/>
            <person name="Antoniw J."/>
            <person name="Baker S.E."/>
            <person name="Bluhm B.H."/>
            <person name="Breakspear A."/>
            <person name="Brown D.W."/>
            <person name="Butchko R.A."/>
            <person name="Chapman S."/>
            <person name="Coulson R."/>
            <person name="Coutinho P.M."/>
            <person name="Danchin E.G."/>
            <person name="Diener A."/>
            <person name="Gale L.R."/>
            <person name="Gardiner D.M."/>
            <person name="Goff S."/>
            <person name="Hammond-Kosack K.E."/>
            <person name="Hilburn K."/>
            <person name="Hua-Van A."/>
            <person name="Jonkers W."/>
            <person name="Kazan K."/>
            <person name="Kodira C.D."/>
            <person name="Koehrsen M."/>
            <person name="Kumar L."/>
            <person name="Lee Y.H."/>
            <person name="Li L."/>
            <person name="Manners J.M."/>
            <person name="Miranda-Saavedra D."/>
            <person name="Mukherjee M."/>
            <person name="Park G."/>
            <person name="Park J."/>
            <person name="Park S.Y."/>
            <person name="Proctor R.H."/>
            <person name="Regev A."/>
            <person name="Ruiz-Roldan M.C."/>
            <person name="Sain D."/>
            <person name="Sakthikumar S."/>
            <person name="Sykes S."/>
            <person name="Schwartz D.C."/>
            <person name="Turgeon B.G."/>
            <person name="Wapinski I."/>
            <person name="Yoder O."/>
            <person name="Young S."/>
            <person name="Zeng Q."/>
            <person name="Zhou S."/>
            <person name="Galagan J."/>
            <person name="Cuomo C.A."/>
            <person name="Kistler H.C."/>
            <person name="Rep M."/>
        </authorList>
    </citation>
    <scope>GENOME REANNOTATION</scope>
    <source>
        <strain evidence="3">PH-1 / ATCC MYA-4620 / FGSC 9075 / NRRL 31084</strain>
    </source>
</reference>
<name>I1RP51_GIBZE</name>
<accession>A0A098E5F0</accession>